<proteinExistence type="predicted"/>
<reference evidence="2" key="1">
    <citation type="submission" date="2023-01" db="EMBL/GenBank/DDBJ databases">
        <title>Metagenome sequencing of chrysophaentin producing Chrysophaeum taylorii.</title>
        <authorList>
            <person name="Davison J."/>
            <person name="Bewley C."/>
        </authorList>
    </citation>
    <scope>NUCLEOTIDE SEQUENCE</scope>
    <source>
        <strain evidence="2">NIES-1699</strain>
    </source>
</reference>
<keyword evidence="3" id="KW-1185">Reference proteome</keyword>
<organism evidence="2 3">
    <name type="scientific">Chrysophaeum taylorii</name>
    <dbReference type="NCBI Taxonomy" id="2483200"/>
    <lineage>
        <taxon>Eukaryota</taxon>
        <taxon>Sar</taxon>
        <taxon>Stramenopiles</taxon>
        <taxon>Ochrophyta</taxon>
        <taxon>Pelagophyceae</taxon>
        <taxon>Pelagomonadales</taxon>
        <taxon>Pelagomonadaceae</taxon>
        <taxon>Chrysophaeum</taxon>
    </lineage>
</organism>
<feature type="chain" id="PRO_5042198378" evidence="1">
    <location>
        <begin position="17"/>
        <end position="173"/>
    </location>
</feature>
<dbReference type="InterPro" id="IPR007454">
    <property type="entry name" value="UPF0250_YbeD-like"/>
</dbReference>
<gene>
    <name evidence="2" type="ORF">CTAYLR_010782</name>
</gene>
<name>A0AAD7UJ87_9STRA</name>
<dbReference type="Gene3D" id="3.30.70.260">
    <property type="match status" value="1"/>
</dbReference>
<dbReference type="AlphaFoldDB" id="A0AAD7UJ87"/>
<comment type="caution">
    <text evidence="2">The sequence shown here is derived from an EMBL/GenBank/DDBJ whole genome shotgun (WGS) entry which is preliminary data.</text>
</comment>
<accession>A0AAD7UJ87</accession>
<dbReference type="Pfam" id="PF04359">
    <property type="entry name" value="DUF493"/>
    <property type="match status" value="1"/>
</dbReference>
<evidence type="ECO:0000256" key="1">
    <source>
        <dbReference type="SAM" id="SignalP"/>
    </source>
</evidence>
<sequence length="173" mass="19206">MRAILVLCTASALLQSTPPVARVVRHAAEEEREEGDPCPRPKHRDYIAKVPPREGFVMATRALRGEYDPADPLTDTERSQSLLSALIDGYPTLYSFKAVGRVDGETTPDDLCDSLARTVKNECDVNDVIACRWTPRLGGRFASVQLDCVVPSPEVVQQVFDKLNDDTRVKMTF</sequence>
<evidence type="ECO:0000313" key="2">
    <source>
        <dbReference type="EMBL" id="KAJ8606030.1"/>
    </source>
</evidence>
<keyword evidence="1" id="KW-0732">Signal</keyword>
<dbReference type="InterPro" id="IPR027471">
    <property type="entry name" value="YbeD-like_sf"/>
</dbReference>
<dbReference type="EMBL" id="JAQMWT010000302">
    <property type="protein sequence ID" value="KAJ8606030.1"/>
    <property type="molecule type" value="Genomic_DNA"/>
</dbReference>
<protein>
    <submittedName>
        <fullName evidence="2">Uncharacterized protein</fullName>
    </submittedName>
</protein>
<feature type="signal peptide" evidence="1">
    <location>
        <begin position="1"/>
        <end position="16"/>
    </location>
</feature>
<evidence type="ECO:0000313" key="3">
    <source>
        <dbReference type="Proteomes" id="UP001230188"/>
    </source>
</evidence>
<dbReference type="Proteomes" id="UP001230188">
    <property type="component" value="Unassembled WGS sequence"/>
</dbReference>
<dbReference type="SUPFAM" id="SSF117991">
    <property type="entry name" value="YbeD/HP0495-like"/>
    <property type="match status" value="1"/>
</dbReference>